<evidence type="ECO:0000256" key="12">
    <source>
        <dbReference type="ARBA" id="ARBA00041756"/>
    </source>
</evidence>
<organism evidence="15 16">
    <name type="scientific">Bauldia litoralis</name>
    <dbReference type="NCBI Taxonomy" id="665467"/>
    <lineage>
        <taxon>Bacteria</taxon>
        <taxon>Pseudomonadati</taxon>
        <taxon>Pseudomonadota</taxon>
        <taxon>Alphaproteobacteria</taxon>
        <taxon>Hyphomicrobiales</taxon>
        <taxon>Kaistiaceae</taxon>
        <taxon>Bauldia</taxon>
    </lineage>
</organism>
<dbReference type="InterPro" id="IPR014031">
    <property type="entry name" value="Ketoacyl_synth_C"/>
</dbReference>
<evidence type="ECO:0000256" key="3">
    <source>
        <dbReference type="ARBA" id="ARBA00022458"/>
    </source>
</evidence>
<name>A0A1G6A4X8_9HYPH</name>
<dbReference type="PANTHER" id="PTHR11712">
    <property type="entry name" value="POLYKETIDE SYNTHASE-RELATED"/>
    <property type="match status" value="1"/>
</dbReference>
<evidence type="ECO:0000256" key="10">
    <source>
        <dbReference type="ARBA" id="ARBA00037576"/>
    </source>
</evidence>
<reference evidence="15 16" key="1">
    <citation type="submission" date="2016-10" db="EMBL/GenBank/DDBJ databases">
        <authorList>
            <person name="de Groot N.N."/>
        </authorList>
    </citation>
    <scope>NUCLEOTIDE SEQUENCE [LARGE SCALE GENOMIC DNA]</scope>
    <source>
        <strain evidence="15 16">ATCC 35022</strain>
    </source>
</reference>
<evidence type="ECO:0000313" key="16">
    <source>
        <dbReference type="Proteomes" id="UP000199071"/>
    </source>
</evidence>
<dbReference type="Pfam" id="PF00109">
    <property type="entry name" value="ketoacyl-synt"/>
    <property type="match status" value="1"/>
</dbReference>
<dbReference type="RefSeq" id="WP_090874298.1">
    <property type="nucleotide sequence ID" value="NZ_FMXQ01000001.1"/>
</dbReference>
<keyword evidence="16" id="KW-1185">Reference proteome</keyword>
<evidence type="ECO:0000256" key="6">
    <source>
        <dbReference type="ARBA" id="ARBA00022679"/>
    </source>
</evidence>
<dbReference type="PANTHER" id="PTHR11712:SF352">
    <property type="entry name" value="3-OXOACYL-[ACYL-CARRIER-PROTEIN] SYNTHASE"/>
    <property type="match status" value="1"/>
</dbReference>
<accession>A0A1G6A4X8</accession>
<gene>
    <name evidence="15" type="ORF">SAMN02982931_00138</name>
</gene>
<dbReference type="GO" id="GO:0006633">
    <property type="term" value="P:fatty acid biosynthetic process"/>
    <property type="evidence" value="ECO:0007669"/>
    <property type="project" value="InterPro"/>
</dbReference>
<dbReference type="GO" id="GO:0005886">
    <property type="term" value="C:plasma membrane"/>
    <property type="evidence" value="ECO:0007669"/>
    <property type="project" value="UniProtKB-SubCell"/>
</dbReference>
<dbReference type="Proteomes" id="UP000199071">
    <property type="component" value="Unassembled WGS sequence"/>
</dbReference>
<evidence type="ECO:0000256" key="11">
    <source>
        <dbReference type="ARBA" id="ARBA00039445"/>
    </source>
</evidence>
<keyword evidence="4" id="KW-1003">Cell membrane</keyword>
<evidence type="ECO:0000256" key="5">
    <source>
        <dbReference type="ARBA" id="ARBA00022519"/>
    </source>
</evidence>
<evidence type="ECO:0000256" key="8">
    <source>
        <dbReference type="ARBA" id="ARBA00022989"/>
    </source>
</evidence>
<dbReference type="STRING" id="665467.SAMN02982931_00138"/>
<dbReference type="NCBIfam" id="NF005589">
    <property type="entry name" value="PRK07314.1"/>
    <property type="match status" value="1"/>
</dbReference>
<proteinExistence type="inferred from homology"/>
<dbReference type="InterPro" id="IPR016039">
    <property type="entry name" value="Thiolase-like"/>
</dbReference>
<comment type="similarity">
    <text evidence="2 13">Belongs to the thiolase-like superfamily. Beta-ketoacyl-ACP synthases family.</text>
</comment>
<keyword evidence="5" id="KW-0997">Cell inner membrane</keyword>
<comment type="function">
    <text evidence="10">Proposed to synthesize NOD factor fatty acyl chain. Involved in the synthesis of a highly unsaturated fatty acid moiety, which forms part of a lipo-oligosaccharide that is responsible for host specificity.</text>
</comment>
<evidence type="ECO:0000256" key="13">
    <source>
        <dbReference type="RuleBase" id="RU003694"/>
    </source>
</evidence>
<sequence>MKRVAITGVGVVSPVGNTIEEFWSALVEARSGIRPITGIDTSRLNTAQAAQVQDFDPADHFAARKMSLLDRFSQFAVVAARAAVAHSGIAIDEELALRTATIIGTGAGGMHTLDDSFRRVYAEDARKIHPFSVPRGMDNAAASQVSIDIGTRGPAFAIVSACASGAHAIGLGFQMIRSGMAPLAIVGASEACLTVGTIIAWQSLRVLSDDLCRPFSRNRSGLVLGEGAAVLVLEDWDHAAARGARIIAEVRGFGMSADANDAIAPDRDGAERAMRAALRDAGADVADIDYVNAHGTGTRLNDATETQAIRGVFGPDADRLAVSSNKGVLGHGLGVAGAFEAIATALTLQSQVVPPTANYQEPDPDCDLDIVPNTARAMPVRAALSNSFAFGGLNAVLAFGPA</sequence>
<dbReference type="EMBL" id="FMXQ01000001">
    <property type="protein sequence ID" value="SDB03073.1"/>
    <property type="molecule type" value="Genomic_DNA"/>
</dbReference>
<evidence type="ECO:0000256" key="7">
    <source>
        <dbReference type="ARBA" id="ARBA00022692"/>
    </source>
</evidence>
<dbReference type="Gene3D" id="3.40.47.10">
    <property type="match status" value="1"/>
</dbReference>
<evidence type="ECO:0000256" key="2">
    <source>
        <dbReference type="ARBA" id="ARBA00008467"/>
    </source>
</evidence>
<dbReference type="SUPFAM" id="SSF53901">
    <property type="entry name" value="Thiolase-like"/>
    <property type="match status" value="2"/>
</dbReference>
<keyword evidence="6 13" id="KW-0808">Transferase</keyword>
<comment type="subcellular location">
    <subcellularLocation>
        <location evidence="1">Cell inner membrane</location>
    </subcellularLocation>
</comment>
<keyword evidence="9" id="KW-0472">Membrane</keyword>
<evidence type="ECO:0000256" key="9">
    <source>
        <dbReference type="ARBA" id="ARBA00023136"/>
    </source>
</evidence>
<evidence type="ECO:0000256" key="4">
    <source>
        <dbReference type="ARBA" id="ARBA00022475"/>
    </source>
</evidence>
<dbReference type="InterPro" id="IPR014030">
    <property type="entry name" value="Ketoacyl_synth_N"/>
</dbReference>
<dbReference type="AlphaFoldDB" id="A0A1G6A4X8"/>
<dbReference type="SMART" id="SM00825">
    <property type="entry name" value="PKS_KS"/>
    <property type="match status" value="1"/>
</dbReference>
<feature type="domain" description="Ketosynthase family 3 (KS3)" evidence="14">
    <location>
        <begin position="1"/>
        <end position="401"/>
    </location>
</feature>
<evidence type="ECO:0000313" key="15">
    <source>
        <dbReference type="EMBL" id="SDB03073.1"/>
    </source>
</evidence>
<dbReference type="InterPro" id="IPR000794">
    <property type="entry name" value="Beta-ketoacyl_synthase"/>
</dbReference>
<keyword evidence="7" id="KW-0812">Transmembrane</keyword>
<dbReference type="PROSITE" id="PS00606">
    <property type="entry name" value="KS3_1"/>
    <property type="match status" value="1"/>
</dbReference>
<dbReference type="CDD" id="cd00834">
    <property type="entry name" value="KAS_I_II"/>
    <property type="match status" value="1"/>
</dbReference>
<dbReference type="InterPro" id="IPR020841">
    <property type="entry name" value="PKS_Beta-ketoAc_synthase_dom"/>
</dbReference>
<dbReference type="GO" id="GO:0004315">
    <property type="term" value="F:3-oxoacyl-[acyl-carrier-protein] synthase activity"/>
    <property type="evidence" value="ECO:0007669"/>
    <property type="project" value="InterPro"/>
</dbReference>
<dbReference type="InterPro" id="IPR018201">
    <property type="entry name" value="Ketoacyl_synth_AS"/>
</dbReference>
<evidence type="ECO:0000259" key="14">
    <source>
        <dbReference type="PROSITE" id="PS52004"/>
    </source>
</evidence>
<dbReference type="PROSITE" id="PS52004">
    <property type="entry name" value="KS3_2"/>
    <property type="match status" value="1"/>
</dbReference>
<evidence type="ECO:0000256" key="1">
    <source>
        <dbReference type="ARBA" id="ARBA00004533"/>
    </source>
</evidence>
<dbReference type="Pfam" id="PF02801">
    <property type="entry name" value="Ketoacyl-synt_C"/>
    <property type="match status" value="1"/>
</dbReference>
<protein>
    <recommendedName>
        <fullName evidence="11">Nodulation protein E</fullName>
    </recommendedName>
    <alternativeName>
        <fullName evidence="12">Host-specificity of nodulation protein B</fullName>
    </alternativeName>
</protein>
<keyword evidence="3" id="KW-0536">Nodulation</keyword>
<dbReference type="OrthoDB" id="9808669at2"/>
<keyword evidence="8" id="KW-1133">Transmembrane helix</keyword>